<reference evidence="3" key="1">
    <citation type="journal article" date="2021" name="Nat. Commun.">
        <title>Genetic determinants of endophytism in the Arabidopsis root mycobiome.</title>
        <authorList>
            <person name="Mesny F."/>
            <person name="Miyauchi S."/>
            <person name="Thiergart T."/>
            <person name="Pickel B."/>
            <person name="Atanasova L."/>
            <person name="Karlsson M."/>
            <person name="Huettel B."/>
            <person name="Barry K.W."/>
            <person name="Haridas S."/>
            <person name="Chen C."/>
            <person name="Bauer D."/>
            <person name="Andreopoulos W."/>
            <person name="Pangilinan J."/>
            <person name="LaButti K."/>
            <person name="Riley R."/>
            <person name="Lipzen A."/>
            <person name="Clum A."/>
            <person name="Drula E."/>
            <person name="Henrissat B."/>
            <person name="Kohler A."/>
            <person name="Grigoriev I.V."/>
            <person name="Martin F.M."/>
            <person name="Hacquard S."/>
        </authorList>
    </citation>
    <scope>NUCLEOTIDE SEQUENCE</scope>
    <source>
        <strain evidence="3">MPI-CAGE-CH-0243</strain>
    </source>
</reference>
<gene>
    <name evidence="3" type="ORF">B0J11DRAFT_505143</name>
</gene>
<feature type="transmembrane region" description="Helical" evidence="2">
    <location>
        <begin position="12"/>
        <end position="40"/>
    </location>
</feature>
<evidence type="ECO:0000256" key="1">
    <source>
        <dbReference type="SAM" id="MobiDB-lite"/>
    </source>
</evidence>
<comment type="caution">
    <text evidence="3">The sequence shown here is derived from an EMBL/GenBank/DDBJ whole genome shotgun (WGS) entry which is preliminary data.</text>
</comment>
<feature type="region of interest" description="Disordered" evidence="1">
    <location>
        <begin position="263"/>
        <end position="291"/>
    </location>
</feature>
<protein>
    <submittedName>
        <fullName evidence="3">Uncharacterized protein</fullName>
    </submittedName>
</protein>
<keyword evidence="2" id="KW-0472">Membrane</keyword>
<keyword evidence="4" id="KW-1185">Reference proteome</keyword>
<dbReference type="AlphaFoldDB" id="A0A9P9IRM4"/>
<evidence type="ECO:0000313" key="3">
    <source>
        <dbReference type="EMBL" id="KAH7128675.1"/>
    </source>
</evidence>
<keyword evidence="2" id="KW-1133">Transmembrane helix</keyword>
<feature type="region of interest" description="Disordered" evidence="1">
    <location>
        <begin position="76"/>
        <end position="99"/>
    </location>
</feature>
<dbReference type="EMBL" id="JAGMWT010000005">
    <property type="protein sequence ID" value="KAH7128675.1"/>
    <property type="molecule type" value="Genomic_DNA"/>
</dbReference>
<keyword evidence="2" id="KW-0812">Transmembrane</keyword>
<evidence type="ECO:0000256" key="2">
    <source>
        <dbReference type="SAM" id="Phobius"/>
    </source>
</evidence>
<evidence type="ECO:0000313" key="4">
    <source>
        <dbReference type="Proteomes" id="UP000700596"/>
    </source>
</evidence>
<name>A0A9P9IRM4_9PLEO</name>
<accession>A0A9P9IRM4</accession>
<dbReference type="Proteomes" id="UP000700596">
    <property type="component" value="Unassembled WGS sequence"/>
</dbReference>
<feature type="region of interest" description="Disordered" evidence="1">
    <location>
        <begin position="142"/>
        <end position="165"/>
    </location>
</feature>
<organism evidence="3 4">
    <name type="scientific">Dendryphion nanum</name>
    <dbReference type="NCBI Taxonomy" id="256645"/>
    <lineage>
        <taxon>Eukaryota</taxon>
        <taxon>Fungi</taxon>
        <taxon>Dikarya</taxon>
        <taxon>Ascomycota</taxon>
        <taxon>Pezizomycotina</taxon>
        <taxon>Dothideomycetes</taxon>
        <taxon>Pleosporomycetidae</taxon>
        <taxon>Pleosporales</taxon>
        <taxon>Torulaceae</taxon>
        <taxon>Dendryphion</taxon>
    </lineage>
</organism>
<sequence length="291" mass="31257">MVVGVMVEVLVVLVVVAAAVVAVAVLVLVVAVAAAAAIAVQSSFWFGGGLPIPSTWYLAARDKASRTVIVPAVRTGSAARARRRKKATNPPNPPISPLKDHVARCLTAQKRHTVVRMVRRQAEVPCVEALSRPRMAQYHYAKRDGQNAARRDRRQAGGGRQVPEIPEAALGGEWRRWRRRVRPGLGMRFETSAIESLGGREEVEGRGQQCESRFQEGALGGAAAAAEAAARVTAAAAAAKAGVEMGLWFGLSSLLCKKCKRRADGKGTGRQRGGDEESWADMVRMMTKEDT</sequence>
<feature type="compositionally biased region" description="Basic and acidic residues" evidence="1">
    <location>
        <begin position="263"/>
        <end position="275"/>
    </location>
</feature>
<proteinExistence type="predicted"/>